<dbReference type="PROSITE" id="PS50082">
    <property type="entry name" value="WD_REPEATS_2"/>
    <property type="match status" value="4"/>
</dbReference>
<evidence type="ECO:0000256" key="3">
    <source>
        <dbReference type="PROSITE-ProRule" id="PRU00221"/>
    </source>
</evidence>
<dbReference type="GO" id="GO:0043495">
    <property type="term" value="F:protein-membrane adaptor activity"/>
    <property type="evidence" value="ECO:0007669"/>
    <property type="project" value="TreeGrafter"/>
</dbReference>
<feature type="repeat" description="WD" evidence="3">
    <location>
        <begin position="521"/>
        <end position="548"/>
    </location>
</feature>
<accession>A0AA39HJV2</accession>
<protein>
    <recommendedName>
        <fullName evidence="7">Autophagy-related protein 16 domain-containing protein</fullName>
    </recommendedName>
</protein>
<dbReference type="SUPFAM" id="SSF50978">
    <property type="entry name" value="WD40 repeat-like"/>
    <property type="match status" value="1"/>
</dbReference>
<dbReference type="SMART" id="SM00320">
    <property type="entry name" value="WD40"/>
    <property type="match status" value="7"/>
</dbReference>
<dbReference type="GO" id="GO:0034274">
    <property type="term" value="C:Atg12-Atg5-Atg16 complex"/>
    <property type="evidence" value="ECO:0007669"/>
    <property type="project" value="TreeGrafter"/>
</dbReference>
<dbReference type="InterPro" id="IPR019775">
    <property type="entry name" value="WD40_repeat_CS"/>
</dbReference>
<proteinExistence type="predicted"/>
<dbReference type="PROSITE" id="PS00678">
    <property type="entry name" value="WD_REPEATS_1"/>
    <property type="match status" value="2"/>
</dbReference>
<evidence type="ECO:0000313" key="5">
    <source>
        <dbReference type="EMBL" id="KAK0407211.1"/>
    </source>
</evidence>
<evidence type="ECO:0000256" key="2">
    <source>
        <dbReference type="ARBA" id="ARBA00022737"/>
    </source>
</evidence>
<organism evidence="5 6">
    <name type="scientific">Steinernema hermaphroditum</name>
    <dbReference type="NCBI Taxonomy" id="289476"/>
    <lineage>
        <taxon>Eukaryota</taxon>
        <taxon>Metazoa</taxon>
        <taxon>Ecdysozoa</taxon>
        <taxon>Nematoda</taxon>
        <taxon>Chromadorea</taxon>
        <taxon>Rhabditida</taxon>
        <taxon>Tylenchina</taxon>
        <taxon>Panagrolaimomorpha</taxon>
        <taxon>Strongyloidoidea</taxon>
        <taxon>Steinernematidae</taxon>
        <taxon>Steinernema</taxon>
    </lineage>
</organism>
<reference evidence="5" key="1">
    <citation type="submission" date="2023-06" db="EMBL/GenBank/DDBJ databases">
        <title>Genomic analysis of the entomopathogenic nematode Steinernema hermaphroditum.</title>
        <authorList>
            <person name="Schwarz E.M."/>
            <person name="Heppert J.K."/>
            <person name="Baniya A."/>
            <person name="Schwartz H.T."/>
            <person name="Tan C.-H."/>
            <person name="Antoshechkin I."/>
            <person name="Sternberg P.W."/>
            <person name="Goodrich-Blair H."/>
            <person name="Dillman A.R."/>
        </authorList>
    </citation>
    <scope>NUCLEOTIDE SEQUENCE</scope>
    <source>
        <strain evidence="5">PS9179</strain>
        <tissue evidence="5">Whole animal</tissue>
    </source>
</reference>
<keyword evidence="1 3" id="KW-0853">WD repeat</keyword>
<dbReference type="InterPro" id="IPR001680">
    <property type="entry name" value="WD40_rpt"/>
</dbReference>
<evidence type="ECO:0000313" key="6">
    <source>
        <dbReference type="Proteomes" id="UP001175271"/>
    </source>
</evidence>
<dbReference type="GO" id="GO:0000421">
    <property type="term" value="C:autophagosome membrane"/>
    <property type="evidence" value="ECO:0007669"/>
    <property type="project" value="TreeGrafter"/>
</dbReference>
<dbReference type="EMBL" id="JAUCMV010000004">
    <property type="protein sequence ID" value="KAK0407211.1"/>
    <property type="molecule type" value="Genomic_DNA"/>
</dbReference>
<evidence type="ECO:0008006" key="7">
    <source>
        <dbReference type="Google" id="ProtNLM"/>
    </source>
</evidence>
<dbReference type="PANTHER" id="PTHR19878:SF8">
    <property type="entry name" value="AUTOPHAGY-RELATED 16, ISOFORM F"/>
    <property type="match status" value="1"/>
</dbReference>
<comment type="caution">
    <text evidence="5">The sequence shown here is derived from an EMBL/GenBank/DDBJ whole genome shotgun (WGS) entry which is preliminary data.</text>
</comment>
<dbReference type="Proteomes" id="UP001175271">
    <property type="component" value="Unassembled WGS sequence"/>
</dbReference>
<evidence type="ECO:0000256" key="1">
    <source>
        <dbReference type="ARBA" id="ARBA00022574"/>
    </source>
</evidence>
<dbReference type="GO" id="GO:0000045">
    <property type="term" value="P:autophagosome assembly"/>
    <property type="evidence" value="ECO:0007669"/>
    <property type="project" value="InterPro"/>
</dbReference>
<dbReference type="PRINTS" id="PR00320">
    <property type="entry name" value="GPROTEINBRPT"/>
</dbReference>
<feature type="repeat" description="WD" evidence="3">
    <location>
        <begin position="342"/>
        <end position="383"/>
    </location>
</feature>
<keyword evidence="2" id="KW-0677">Repeat</keyword>
<dbReference type="InterPro" id="IPR036322">
    <property type="entry name" value="WD40_repeat_dom_sf"/>
</dbReference>
<dbReference type="InterPro" id="IPR015943">
    <property type="entry name" value="WD40/YVTN_repeat-like_dom_sf"/>
</dbReference>
<dbReference type="CDD" id="cd00200">
    <property type="entry name" value="WD40"/>
    <property type="match status" value="1"/>
</dbReference>
<dbReference type="GO" id="GO:0034045">
    <property type="term" value="C:phagophore assembly site membrane"/>
    <property type="evidence" value="ECO:0007669"/>
    <property type="project" value="TreeGrafter"/>
</dbReference>
<evidence type="ECO:0000256" key="4">
    <source>
        <dbReference type="SAM" id="Coils"/>
    </source>
</evidence>
<dbReference type="Pfam" id="PF00400">
    <property type="entry name" value="WD40"/>
    <property type="match status" value="4"/>
</dbReference>
<name>A0AA39HJV2_9BILA</name>
<feature type="coiled-coil region" evidence="4">
    <location>
        <begin position="95"/>
        <end position="226"/>
    </location>
</feature>
<sequence length="548" mass="62586">MSDDVNEPWRNLILERVKEESHKSKPFEHIFGSYRNVCDTLSRFVENDARRRKASGIAGGGSVDEESSAVLQQLDDLKATHHEMLKKKEANDQRLITAKYDVERLEKEKTNLMNERDTALRKADEVESRRRDVLAENERIRKANEETERAMTELRDEHMVLQMLHTKTSDDLKQCQMDRDELLERMKELKMKQIEFFNMETEKEEQRQHQRKMEQINEAMKTMTAADKNFELVDEISDGGGYFAGDVLPTYLVHKIEGHDGEITDLAWLSHGDSFFSASSDHTVLEYDVSGTVPVKRAKFTGSTQGIMRLDVNIEQTMVLGACNDKKLRIWGIADQRCRHELTGHTDKVVTAKFLANGTEVASGSSDRTVKLWDLRQRRCVRTCMVGSTVFDLVTNDKIGCPIISGHYDKKIRFWDPRTDRDEPEALLMENKITSLAVSSDGLNLLCATRDETLSLIDLRTMQVMHVYSAEQYRTTSDYSKCCISPGMQYIAAGSADGSVFVWNLRSTKLEKTLSKGHSGNAVLSLAWHPRGNMLVTGDKKRTVCLWR</sequence>
<keyword evidence="4" id="KW-0175">Coiled coil</keyword>
<dbReference type="AlphaFoldDB" id="A0AA39HJV2"/>
<dbReference type="Gene3D" id="2.130.10.10">
    <property type="entry name" value="YVTN repeat-like/Quinoprotein amine dehydrogenase"/>
    <property type="match status" value="2"/>
</dbReference>
<dbReference type="PROSITE" id="PS50294">
    <property type="entry name" value="WD_REPEATS_REGION"/>
    <property type="match status" value="2"/>
</dbReference>
<dbReference type="PANTHER" id="PTHR19878">
    <property type="entry name" value="AUTOPHAGY PROTEIN 16-LIKE"/>
    <property type="match status" value="1"/>
</dbReference>
<keyword evidence="6" id="KW-1185">Reference proteome</keyword>
<dbReference type="InterPro" id="IPR020472">
    <property type="entry name" value="WD40_PAC1"/>
</dbReference>
<feature type="repeat" description="WD" evidence="3">
    <location>
        <begin position="256"/>
        <end position="297"/>
    </location>
</feature>
<feature type="repeat" description="WD" evidence="3">
    <location>
        <begin position="485"/>
        <end position="513"/>
    </location>
</feature>
<dbReference type="InterPro" id="IPR045160">
    <property type="entry name" value="ATG16"/>
</dbReference>
<gene>
    <name evidence="5" type="ORF">QR680_019079</name>
</gene>